<feature type="non-terminal residue" evidence="2">
    <location>
        <position position="308"/>
    </location>
</feature>
<comment type="caution">
    <text evidence="2">The sequence shown here is derived from an EMBL/GenBank/DDBJ whole genome shotgun (WGS) entry which is preliminary data.</text>
</comment>
<dbReference type="Proteomes" id="UP000014303">
    <property type="component" value="Unassembled WGS sequence"/>
</dbReference>
<proteinExistence type="predicted"/>
<organism evidence="2 3">
    <name type="scientific">Lacticaseibacillus paracasei subsp. paracasei Lpp7</name>
    <dbReference type="NCBI Taxonomy" id="1256200"/>
    <lineage>
        <taxon>Bacteria</taxon>
        <taxon>Bacillati</taxon>
        <taxon>Bacillota</taxon>
        <taxon>Bacilli</taxon>
        <taxon>Lactobacillales</taxon>
        <taxon>Lactobacillaceae</taxon>
        <taxon>Lacticaseibacillus</taxon>
    </lineage>
</organism>
<keyword evidence="2" id="KW-0808">Transferase</keyword>
<dbReference type="PANTHER" id="PTHR43685:SF2">
    <property type="entry name" value="GLYCOSYLTRANSFERASE 2-LIKE DOMAIN-CONTAINING PROTEIN"/>
    <property type="match status" value="1"/>
</dbReference>
<sequence length="308" mass="35917">MISVIIATYNYGHYIDTLIKQIQSQTYANFEVVIVDDGSTDRTPEMLRNLTMKDDRFKIIRIDNLGQGIARVVGFEHTKGEYITFADSDDAVAIDWLETLHRDLIQSQSDIVNLGVQEFSKTPPASVRADHGKIRVLGQKDAYIAWLIDKELKGFLWNKGFRRELLEKVFTPLNFNYLEDSYTVLKALNEAVTVCDDSKVCYFYRIHRDSSVWKKYRESDKEAIKAIEEEMKTHVVKQYPELKPLCGLRMAKLDMFLMERMTLNDLRKNEQLLIDLRQRISNAKEYKNQYFNIVDVLLIGGFYNLKLT</sequence>
<dbReference type="Pfam" id="PF00535">
    <property type="entry name" value="Glycos_transf_2"/>
    <property type="match status" value="1"/>
</dbReference>
<dbReference type="CDD" id="cd00761">
    <property type="entry name" value="Glyco_tranf_GTA_type"/>
    <property type="match status" value="1"/>
</dbReference>
<evidence type="ECO:0000313" key="2">
    <source>
        <dbReference type="EMBL" id="EPC48127.1"/>
    </source>
</evidence>
<name>A0A8E0ICT9_LACPA</name>
<dbReference type="EMBL" id="ANJV01000483">
    <property type="protein sequence ID" value="EPC48127.1"/>
    <property type="molecule type" value="Genomic_DNA"/>
</dbReference>
<protein>
    <submittedName>
        <fullName evidence="2">Putative glycosyltransferase</fullName>
    </submittedName>
</protein>
<dbReference type="InterPro" id="IPR029044">
    <property type="entry name" value="Nucleotide-diphossugar_trans"/>
</dbReference>
<dbReference type="PANTHER" id="PTHR43685">
    <property type="entry name" value="GLYCOSYLTRANSFERASE"/>
    <property type="match status" value="1"/>
</dbReference>
<accession>A0A8E0ICT9</accession>
<dbReference type="InterPro" id="IPR001173">
    <property type="entry name" value="Glyco_trans_2-like"/>
</dbReference>
<evidence type="ECO:0000313" key="3">
    <source>
        <dbReference type="Proteomes" id="UP000014303"/>
    </source>
</evidence>
<feature type="domain" description="Glycosyltransferase 2-like" evidence="1">
    <location>
        <begin position="3"/>
        <end position="170"/>
    </location>
</feature>
<dbReference type="GO" id="GO:0016740">
    <property type="term" value="F:transferase activity"/>
    <property type="evidence" value="ECO:0007669"/>
    <property type="project" value="UniProtKB-KW"/>
</dbReference>
<dbReference type="Gene3D" id="3.90.550.10">
    <property type="entry name" value="Spore Coat Polysaccharide Biosynthesis Protein SpsA, Chain A"/>
    <property type="match status" value="1"/>
</dbReference>
<gene>
    <name evidence="2" type="ORF">Lpp7_15180</name>
</gene>
<evidence type="ECO:0000259" key="1">
    <source>
        <dbReference type="Pfam" id="PF00535"/>
    </source>
</evidence>
<dbReference type="AlphaFoldDB" id="A0A8E0ICT9"/>
<dbReference type="SUPFAM" id="SSF53448">
    <property type="entry name" value="Nucleotide-diphospho-sugar transferases"/>
    <property type="match status" value="1"/>
</dbReference>
<reference evidence="2 3" key="1">
    <citation type="journal article" date="2013" name="PLoS ONE">
        <title>Lactobacillus paracasei comparative genomics: towards species pan-genome definition and exploitation of diversity.</title>
        <authorList>
            <person name="Smokvina T."/>
            <person name="Wels M."/>
            <person name="Polka J."/>
            <person name="Chervaux C."/>
            <person name="Brisse S."/>
            <person name="Boekhorst J."/>
            <person name="van Hylckama Vlieg J.E."/>
            <person name="Siezen R.J."/>
        </authorList>
    </citation>
    <scope>NUCLEOTIDE SEQUENCE [LARGE SCALE GENOMIC DNA]</scope>
    <source>
        <strain evidence="2 3">Lpp7</strain>
    </source>
</reference>
<dbReference type="InterPro" id="IPR050834">
    <property type="entry name" value="Glycosyltransf_2"/>
</dbReference>